<name>A0A069QDE1_HOYLO</name>
<keyword evidence="2" id="KW-1185">Reference proteome</keyword>
<proteinExistence type="predicted"/>
<organism evidence="1 2">
    <name type="scientific">Hoylesella loescheii DSM 19665 = JCM 12249 = ATCC 15930</name>
    <dbReference type="NCBI Taxonomy" id="1122985"/>
    <lineage>
        <taxon>Bacteria</taxon>
        <taxon>Pseudomonadati</taxon>
        <taxon>Bacteroidota</taxon>
        <taxon>Bacteroidia</taxon>
        <taxon>Bacteroidales</taxon>
        <taxon>Prevotellaceae</taxon>
        <taxon>Hoylesella</taxon>
    </lineage>
</organism>
<dbReference type="PATRIC" id="fig|1122985.7.peg.3231"/>
<dbReference type="Proteomes" id="UP000027442">
    <property type="component" value="Unassembled WGS sequence"/>
</dbReference>
<accession>A0A069QDE1</accession>
<evidence type="ECO:0000313" key="2">
    <source>
        <dbReference type="Proteomes" id="UP000027442"/>
    </source>
</evidence>
<dbReference type="EMBL" id="JNGW01000137">
    <property type="protein sequence ID" value="KDR50815.1"/>
    <property type="molecule type" value="Genomic_DNA"/>
</dbReference>
<dbReference type="AlphaFoldDB" id="A0A069QDE1"/>
<gene>
    <name evidence="1" type="ORF">HMPREF1991_03122</name>
</gene>
<evidence type="ECO:0000313" key="1">
    <source>
        <dbReference type="EMBL" id="KDR50815.1"/>
    </source>
</evidence>
<dbReference type="HOGENOM" id="CLU_139766_0_0_10"/>
<comment type="caution">
    <text evidence="1">The sequence shown here is derived from an EMBL/GenBank/DDBJ whole genome shotgun (WGS) entry which is preliminary data.</text>
</comment>
<reference evidence="1 2" key="1">
    <citation type="submission" date="2013-08" db="EMBL/GenBank/DDBJ databases">
        <authorList>
            <person name="Weinstock G."/>
            <person name="Sodergren E."/>
            <person name="Wylie T."/>
            <person name="Fulton L."/>
            <person name="Fulton R."/>
            <person name="Fronick C."/>
            <person name="O'Laughlin M."/>
            <person name="Godfrey J."/>
            <person name="Miner T."/>
            <person name="Herter B."/>
            <person name="Appelbaum E."/>
            <person name="Cordes M."/>
            <person name="Lek S."/>
            <person name="Wollam A."/>
            <person name="Pepin K.H."/>
            <person name="Palsikar V.B."/>
            <person name="Mitreva M."/>
            <person name="Wilson R.K."/>
        </authorList>
    </citation>
    <scope>NUCLEOTIDE SEQUENCE [LARGE SCALE GENOMIC DNA]</scope>
    <source>
        <strain evidence="1 2">ATCC 15930</strain>
    </source>
</reference>
<sequence>MVWAQTARSQTRCVVADIETRRPLKGVRVTTDTNATIETDYTGTCILPATFKSLAFASYGYMRRLMNRSELTDTVLLLPTMLNEVVVYGKAPKPGFDLQEAARRSARIGAMKAPRGVKFDFFRMFDKSTRRPSKKEREMNERILKTY</sequence>
<protein>
    <submittedName>
        <fullName evidence="1">Uncharacterized protein</fullName>
    </submittedName>
</protein>